<evidence type="ECO:0000256" key="3">
    <source>
        <dbReference type="SAM" id="SignalP"/>
    </source>
</evidence>
<feature type="non-terminal residue" evidence="5">
    <location>
        <position position="156"/>
    </location>
</feature>
<dbReference type="InterPro" id="IPR016054">
    <property type="entry name" value="LY6_UPA_recep-like"/>
</dbReference>
<dbReference type="PANTHER" id="PTHR20914">
    <property type="entry name" value="LY6/PLAUR DOMAIN-CONTAINING PROTEIN 8"/>
    <property type="match status" value="1"/>
</dbReference>
<evidence type="ECO:0000313" key="6">
    <source>
        <dbReference type="Proteomes" id="UP000824782"/>
    </source>
</evidence>
<keyword evidence="2" id="KW-0964">Secreted</keyword>
<reference evidence="5" key="1">
    <citation type="thesis" date="2020" institute="ProQuest LLC" country="789 East Eisenhower Parkway, Ann Arbor, MI, USA">
        <title>Comparative Genomics and Chromosome Evolution.</title>
        <authorList>
            <person name="Mudd A.B."/>
        </authorList>
    </citation>
    <scope>NUCLEOTIDE SEQUENCE</scope>
    <source>
        <strain evidence="5">237g6f4</strain>
        <tissue evidence="5">Blood</tissue>
    </source>
</reference>
<comment type="caution">
    <text evidence="5">The sequence shown here is derived from an EMBL/GenBank/DDBJ whole genome shotgun (WGS) entry which is preliminary data.</text>
</comment>
<feature type="domain" description="UPAR/Ly6" evidence="4">
    <location>
        <begin position="116"/>
        <end position="148"/>
    </location>
</feature>
<dbReference type="InterPro" id="IPR045860">
    <property type="entry name" value="Snake_toxin-like_sf"/>
</dbReference>
<name>A0AAV6ZF39_ENGPU</name>
<keyword evidence="6" id="KW-1185">Reference proteome</keyword>
<feature type="chain" id="PRO_5043652969" description="UPAR/Ly6 domain-containing protein" evidence="3">
    <location>
        <begin position="21"/>
        <end position="156"/>
    </location>
</feature>
<dbReference type="SUPFAM" id="SSF57302">
    <property type="entry name" value="Snake toxin-like"/>
    <property type="match status" value="1"/>
</dbReference>
<organism evidence="5 6">
    <name type="scientific">Engystomops pustulosus</name>
    <name type="common">Tungara frog</name>
    <name type="synonym">Physalaemus pustulosus</name>
    <dbReference type="NCBI Taxonomy" id="76066"/>
    <lineage>
        <taxon>Eukaryota</taxon>
        <taxon>Metazoa</taxon>
        <taxon>Chordata</taxon>
        <taxon>Craniata</taxon>
        <taxon>Vertebrata</taxon>
        <taxon>Euteleostomi</taxon>
        <taxon>Amphibia</taxon>
        <taxon>Batrachia</taxon>
        <taxon>Anura</taxon>
        <taxon>Neobatrachia</taxon>
        <taxon>Hyloidea</taxon>
        <taxon>Leptodactylidae</taxon>
        <taxon>Leiuperinae</taxon>
        <taxon>Engystomops</taxon>
    </lineage>
</organism>
<dbReference type="Gene3D" id="2.10.60.10">
    <property type="entry name" value="CD59"/>
    <property type="match status" value="1"/>
</dbReference>
<dbReference type="EMBL" id="WNYA01001284">
    <property type="protein sequence ID" value="KAG8546029.1"/>
    <property type="molecule type" value="Genomic_DNA"/>
</dbReference>
<dbReference type="Proteomes" id="UP000824782">
    <property type="component" value="Unassembled WGS sequence"/>
</dbReference>
<dbReference type="InterPro" id="IPR050918">
    <property type="entry name" value="CNF-like_PLA2_Inhibitor"/>
</dbReference>
<comment type="subcellular location">
    <subcellularLocation>
        <location evidence="1">Secreted</location>
    </subcellularLocation>
</comment>
<dbReference type="AlphaFoldDB" id="A0AAV6ZF39"/>
<dbReference type="PANTHER" id="PTHR20914:SF9">
    <property type="entry name" value="COILED, ISOFORM A"/>
    <property type="match status" value="1"/>
</dbReference>
<gene>
    <name evidence="5" type="ORF">GDO81_019874</name>
</gene>
<accession>A0AAV6ZF39</accession>
<protein>
    <recommendedName>
        <fullName evidence="4">UPAR/Ly6 domain-containing protein</fullName>
    </recommendedName>
</protein>
<proteinExistence type="predicted"/>
<sequence length="156" mass="17469">MRSFIISLTIFCALSGTDLALRCLQCSGINSDTCVGVSVDCPNSTECYEKYEYYHAWSEIFHSIEKGCNPGLPCYTVNYISNFDEKDIFLYTQCCARDDCNTGTFQMPPVQKEHNGRICTSCFGNCSAECISDRKVQCLNEEDKCVDVIAILRDPG</sequence>
<feature type="domain" description="UPAR/Ly6" evidence="4">
    <location>
        <begin position="20"/>
        <end position="102"/>
    </location>
</feature>
<keyword evidence="3" id="KW-0732">Signal</keyword>
<feature type="signal peptide" evidence="3">
    <location>
        <begin position="1"/>
        <end position="20"/>
    </location>
</feature>
<evidence type="ECO:0000256" key="1">
    <source>
        <dbReference type="ARBA" id="ARBA00004613"/>
    </source>
</evidence>
<dbReference type="GO" id="GO:0005576">
    <property type="term" value="C:extracellular region"/>
    <property type="evidence" value="ECO:0007669"/>
    <property type="project" value="UniProtKB-SubCell"/>
</dbReference>
<dbReference type="Pfam" id="PF00021">
    <property type="entry name" value="UPAR_LY6"/>
    <property type="match status" value="2"/>
</dbReference>
<evidence type="ECO:0000259" key="4">
    <source>
        <dbReference type="Pfam" id="PF00021"/>
    </source>
</evidence>
<evidence type="ECO:0000256" key="2">
    <source>
        <dbReference type="ARBA" id="ARBA00022525"/>
    </source>
</evidence>
<evidence type="ECO:0000313" key="5">
    <source>
        <dbReference type="EMBL" id="KAG8546029.1"/>
    </source>
</evidence>